<dbReference type="InterPro" id="IPR020471">
    <property type="entry name" value="AKR"/>
</dbReference>
<dbReference type="Pfam" id="PF00248">
    <property type="entry name" value="Aldo_ket_red"/>
    <property type="match status" value="1"/>
</dbReference>
<evidence type="ECO:0000256" key="3">
    <source>
        <dbReference type="ARBA" id="ARBA00023002"/>
    </source>
</evidence>
<comment type="similarity">
    <text evidence="1">Belongs to the aldo/keto reductase family.</text>
</comment>
<dbReference type="EMBL" id="GECZ01026415">
    <property type="protein sequence ID" value="JAS43354.1"/>
    <property type="molecule type" value="Transcribed_RNA"/>
</dbReference>
<evidence type="ECO:0000256" key="1">
    <source>
        <dbReference type="ARBA" id="ARBA00007905"/>
    </source>
</evidence>
<sequence length="111" mass="12706">MMTFVKRAGVTLEGGKDQDPKEDPVVVRIAKSHNKSTVQVLLRFLIQSGINIIPKSVNPDRIRHNFQLFDFVLTNMEMAELNSLDKGEDGRKFCGDFLRGMQKHPEYPYPN</sequence>
<keyword evidence="2" id="KW-0521">NADP</keyword>
<dbReference type="PANTHER" id="PTHR43827:SF3">
    <property type="entry name" value="NADP-DEPENDENT OXIDOREDUCTASE DOMAIN-CONTAINING PROTEIN"/>
    <property type="match status" value="1"/>
</dbReference>
<evidence type="ECO:0000259" key="5">
    <source>
        <dbReference type="Pfam" id="PF00248"/>
    </source>
</evidence>
<dbReference type="AlphaFoldDB" id="A0A1B6EZK9"/>
<reference evidence="6" key="1">
    <citation type="submission" date="2015-11" db="EMBL/GenBank/DDBJ databases">
        <title>De novo transcriptome assembly of four potential Pierce s Disease insect vectors from Arizona vineyards.</title>
        <authorList>
            <person name="Tassone E.E."/>
        </authorList>
    </citation>
    <scope>NUCLEOTIDE SEQUENCE</scope>
</reference>
<dbReference type="InterPro" id="IPR036812">
    <property type="entry name" value="NAD(P)_OxRdtase_dom_sf"/>
</dbReference>
<protein>
    <recommendedName>
        <fullName evidence="5">NADP-dependent oxidoreductase domain-containing protein</fullName>
    </recommendedName>
</protein>
<organism evidence="6">
    <name type="scientific">Cuerna arida</name>
    <dbReference type="NCBI Taxonomy" id="1464854"/>
    <lineage>
        <taxon>Eukaryota</taxon>
        <taxon>Metazoa</taxon>
        <taxon>Ecdysozoa</taxon>
        <taxon>Arthropoda</taxon>
        <taxon>Hexapoda</taxon>
        <taxon>Insecta</taxon>
        <taxon>Pterygota</taxon>
        <taxon>Neoptera</taxon>
        <taxon>Paraneoptera</taxon>
        <taxon>Hemiptera</taxon>
        <taxon>Auchenorrhyncha</taxon>
        <taxon>Membracoidea</taxon>
        <taxon>Cicadellidae</taxon>
        <taxon>Cicadellinae</taxon>
        <taxon>Proconiini</taxon>
        <taxon>Cuerna</taxon>
    </lineage>
</organism>
<keyword evidence="3" id="KW-0560">Oxidoreductase</keyword>
<feature type="region of interest" description="Disordered" evidence="4">
    <location>
        <begin position="1"/>
        <end position="21"/>
    </location>
</feature>
<dbReference type="SUPFAM" id="SSF51430">
    <property type="entry name" value="NAD(P)-linked oxidoreductase"/>
    <property type="match status" value="1"/>
</dbReference>
<name>A0A1B6EZK9_9HEMI</name>
<dbReference type="GO" id="GO:0016616">
    <property type="term" value="F:oxidoreductase activity, acting on the CH-OH group of donors, NAD or NADP as acceptor"/>
    <property type="evidence" value="ECO:0007669"/>
    <property type="project" value="UniProtKB-ARBA"/>
</dbReference>
<gene>
    <name evidence="6" type="ORF">g.18696</name>
</gene>
<dbReference type="PANTHER" id="PTHR43827">
    <property type="entry name" value="2,5-DIKETO-D-GLUCONIC ACID REDUCTASE"/>
    <property type="match status" value="1"/>
</dbReference>
<proteinExistence type="inferred from homology"/>
<dbReference type="InterPro" id="IPR023210">
    <property type="entry name" value="NADP_OxRdtase_dom"/>
</dbReference>
<dbReference type="Gene3D" id="3.20.20.100">
    <property type="entry name" value="NADP-dependent oxidoreductase domain"/>
    <property type="match status" value="1"/>
</dbReference>
<evidence type="ECO:0000256" key="4">
    <source>
        <dbReference type="SAM" id="MobiDB-lite"/>
    </source>
</evidence>
<evidence type="ECO:0000313" key="6">
    <source>
        <dbReference type="EMBL" id="JAS43354.1"/>
    </source>
</evidence>
<accession>A0A1B6EZK9</accession>
<feature type="domain" description="NADP-dependent oxidoreductase" evidence="5">
    <location>
        <begin position="23"/>
        <end position="85"/>
    </location>
</feature>
<evidence type="ECO:0000256" key="2">
    <source>
        <dbReference type="ARBA" id="ARBA00022857"/>
    </source>
</evidence>